<reference evidence="2" key="1">
    <citation type="submission" date="2019-03" db="EMBL/GenBank/DDBJ databases">
        <title>Genome sequencing and reference-guided assembly of Black Bengal Goat (Capra hircus).</title>
        <authorList>
            <person name="Siddiki A.Z."/>
            <person name="Baten A."/>
            <person name="Billah M."/>
            <person name="Alam M.A.U."/>
            <person name="Shawrob K.S.M."/>
            <person name="Saha S."/>
            <person name="Chowdhury M."/>
            <person name="Rahman A.H."/>
            <person name="Stear M."/>
            <person name="Miah G."/>
            <person name="Das G.B."/>
            <person name="Hossain M.M."/>
            <person name="Kumkum M."/>
            <person name="Islam M.S."/>
            <person name="Mollah A.M."/>
            <person name="Ahsan A."/>
            <person name="Tusar F."/>
            <person name="Khan M.K.I."/>
        </authorList>
    </citation>
    <scope>NUCLEOTIDE SEQUENCE [LARGE SCALE GENOMIC DNA]</scope>
</reference>
<evidence type="ECO:0000256" key="1">
    <source>
        <dbReference type="SAM" id="MobiDB-lite"/>
    </source>
</evidence>
<organism evidence="2">
    <name type="scientific">Capra hircus</name>
    <name type="common">Goat</name>
    <dbReference type="NCBI Taxonomy" id="9925"/>
    <lineage>
        <taxon>Eukaryota</taxon>
        <taxon>Metazoa</taxon>
        <taxon>Chordata</taxon>
        <taxon>Craniata</taxon>
        <taxon>Vertebrata</taxon>
        <taxon>Euteleostomi</taxon>
        <taxon>Mammalia</taxon>
        <taxon>Eutheria</taxon>
        <taxon>Laurasiatheria</taxon>
        <taxon>Artiodactyla</taxon>
        <taxon>Ruminantia</taxon>
        <taxon>Pecora</taxon>
        <taxon>Bovidae</taxon>
        <taxon>Caprinae</taxon>
        <taxon>Capra</taxon>
    </lineage>
</organism>
<sequence>MATRVLTMSARLGPVPQPPAPQDEPVFAQLKPVLGAANPARDAALFPGDELKHPHHHPQAQPKEKKGPGGVVFFICA</sequence>
<feature type="region of interest" description="Disordered" evidence="1">
    <location>
        <begin position="40"/>
        <end position="69"/>
    </location>
</feature>
<name>A0A8C2NV20_CAPHI</name>
<dbReference type="Ensembl" id="ENSCHIT00010014974.1">
    <property type="protein sequence ID" value="ENSCHIP00010010550.1"/>
    <property type="gene ID" value="ENSCHIG00010007909.1"/>
</dbReference>
<evidence type="ECO:0000313" key="2">
    <source>
        <dbReference type="Ensembl" id="ENSCHIP00010010550.1"/>
    </source>
</evidence>
<reference evidence="2" key="2">
    <citation type="submission" date="2025-08" db="UniProtKB">
        <authorList>
            <consortium name="Ensembl"/>
        </authorList>
    </citation>
    <scope>IDENTIFICATION</scope>
</reference>
<protein>
    <submittedName>
        <fullName evidence="2">Uncharacterized protein</fullName>
    </submittedName>
</protein>
<feature type="region of interest" description="Disordered" evidence="1">
    <location>
        <begin position="1"/>
        <end position="23"/>
    </location>
</feature>
<proteinExistence type="predicted"/>
<accession>A0A8C2NV20</accession>
<dbReference type="AlphaFoldDB" id="A0A8C2NV20"/>